<sequence>MIKSFRCKDTEKLYNRVFVKKFSGLERSALKRLRILDSADTLEALANLPSNRLERLKGDRMGQYSIRINDQFRICFLWDDSPYDVEIVDYH</sequence>
<dbReference type="PANTHER" id="PTHR40266:SF2">
    <property type="entry name" value="TOXIN HIGB-1"/>
    <property type="match status" value="1"/>
</dbReference>
<reference evidence="1" key="1">
    <citation type="submission" date="2021-04" db="EMBL/GenBank/DDBJ databases">
        <title>Genome sequence of Woronichinia naegeliana from Washington state freshwater lake bloom.</title>
        <authorList>
            <person name="Dreher T.W."/>
        </authorList>
    </citation>
    <scope>NUCLEOTIDE SEQUENCE</scope>
    <source>
        <strain evidence="1">WA131</strain>
    </source>
</reference>
<dbReference type="EMBL" id="CP073041">
    <property type="protein sequence ID" value="UXE61135.1"/>
    <property type="molecule type" value="Genomic_DNA"/>
</dbReference>
<accession>A0A977PX38</accession>
<protein>
    <submittedName>
        <fullName evidence="1">Type II toxin-antitoxin system RelE/ParE family toxin</fullName>
    </submittedName>
</protein>
<dbReference type="Pfam" id="PF05015">
    <property type="entry name" value="HigB-like_toxin"/>
    <property type="match status" value="1"/>
</dbReference>
<organism evidence="1">
    <name type="scientific">Woronichinia naegeliana WA131</name>
    <dbReference type="NCBI Taxonomy" id="2824559"/>
    <lineage>
        <taxon>Bacteria</taxon>
        <taxon>Bacillati</taxon>
        <taxon>Cyanobacteriota</taxon>
        <taxon>Cyanophyceae</taxon>
        <taxon>Synechococcales</taxon>
        <taxon>Coelosphaeriaceae</taxon>
        <taxon>Woronichinia</taxon>
    </lineage>
</organism>
<dbReference type="PANTHER" id="PTHR40266">
    <property type="entry name" value="TOXIN HIGB-1"/>
    <property type="match status" value="1"/>
</dbReference>
<evidence type="ECO:0000313" key="1">
    <source>
        <dbReference type="EMBL" id="UXE61135.1"/>
    </source>
</evidence>
<dbReference type="SUPFAM" id="SSF143011">
    <property type="entry name" value="RelE-like"/>
    <property type="match status" value="1"/>
</dbReference>
<dbReference type="Gene3D" id="3.30.2310.20">
    <property type="entry name" value="RelE-like"/>
    <property type="match status" value="1"/>
</dbReference>
<dbReference type="InterPro" id="IPR007711">
    <property type="entry name" value="HigB-1"/>
</dbReference>
<dbReference type="Proteomes" id="UP001065613">
    <property type="component" value="Chromosome"/>
</dbReference>
<dbReference type="AlphaFoldDB" id="A0A977PX38"/>
<dbReference type="KEGG" id="wna:KA717_38025"/>
<name>A0A977PX38_9CYAN</name>
<proteinExistence type="predicted"/>
<dbReference type="InterPro" id="IPR035093">
    <property type="entry name" value="RelE/ParE_toxin_dom_sf"/>
</dbReference>
<gene>
    <name evidence="1" type="ORF">KA717_38025</name>
</gene>